<dbReference type="RefSeq" id="XP_022651691.1">
    <property type="nucleotide sequence ID" value="XM_022795956.1"/>
</dbReference>
<dbReference type="EnsemblMetazoa" id="XM_022795956">
    <property type="protein sequence ID" value="XP_022651691"/>
    <property type="gene ID" value="LOC111246412"/>
</dbReference>
<dbReference type="AlphaFoldDB" id="A0A7M7JGD6"/>
<dbReference type="SUPFAM" id="SSF54001">
    <property type="entry name" value="Cysteine proteinases"/>
    <property type="match status" value="1"/>
</dbReference>
<dbReference type="InterPro" id="IPR038765">
    <property type="entry name" value="Papain-like_cys_pep_sf"/>
</dbReference>
<accession>A0A7M7JGD6</accession>
<evidence type="ECO:0000313" key="2">
    <source>
        <dbReference type="Proteomes" id="UP000594260"/>
    </source>
</evidence>
<proteinExistence type="predicted"/>
<protein>
    <submittedName>
        <fullName evidence="1">Uncharacterized protein</fullName>
    </submittedName>
</protein>
<name>A0A7M7JGD6_VARDE</name>
<evidence type="ECO:0000313" key="1">
    <source>
        <dbReference type="EnsemblMetazoa" id="XP_022651691"/>
    </source>
</evidence>
<organism evidence="1 2">
    <name type="scientific">Varroa destructor</name>
    <name type="common">Honeybee mite</name>
    <dbReference type="NCBI Taxonomy" id="109461"/>
    <lineage>
        <taxon>Eukaryota</taxon>
        <taxon>Metazoa</taxon>
        <taxon>Ecdysozoa</taxon>
        <taxon>Arthropoda</taxon>
        <taxon>Chelicerata</taxon>
        <taxon>Arachnida</taxon>
        <taxon>Acari</taxon>
        <taxon>Parasitiformes</taxon>
        <taxon>Mesostigmata</taxon>
        <taxon>Gamasina</taxon>
        <taxon>Dermanyssoidea</taxon>
        <taxon>Varroidae</taxon>
        <taxon>Varroa</taxon>
    </lineage>
</organism>
<keyword evidence="2" id="KW-1185">Reference proteome</keyword>
<reference evidence="1" key="1">
    <citation type="submission" date="2021-01" db="UniProtKB">
        <authorList>
            <consortium name="EnsemblMetazoa"/>
        </authorList>
    </citation>
    <scope>IDENTIFICATION</scope>
</reference>
<dbReference type="GeneID" id="111246412"/>
<sequence length="80" mass="8917">MPTASLEHIKLRHINGKSKKKASFLDNCLYSSGPYDEPFCSSESLHAGVLAVGYDTKLFISRKKQNQYGVATQAWDPIVE</sequence>
<dbReference type="Proteomes" id="UP000594260">
    <property type="component" value="Unplaced"/>
</dbReference>
<dbReference type="KEGG" id="vde:111246412"/>
<dbReference type="InParanoid" id="A0A7M7JGD6"/>